<evidence type="ECO:0000313" key="3">
    <source>
        <dbReference type="EMBL" id="RKR88822.1"/>
    </source>
</evidence>
<accession>A0A495JKG3</accession>
<organism evidence="3 4">
    <name type="scientific">Micromonospora pisi</name>
    <dbReference type="NCBI Taxonomy" id="589240"/>
    <lineage>
        <taxon>Bacteria</taxon>
        <taxon>Bacillati</taxon>
        <taxon>Actinomycetota</taxon>
        <taxon>Actinomycetes</taxon>
        <taxon>Micromonosporales</taxon>
        <taxon>Micromonosporaceae</taxon>
        <taxon>Micromonospora</taxon>
    </lineage>
</organism>
<proteinExistence type="predicted"/>
<feature type="transmembrane region" description="Helical" evidence="2">
    <location>
        <begin position="30"/>
        <end position="50"/>
    </location>
</feature>
<comment type="caution">
    <text evidence="3">The sequence shown here is derived from an EMBL/GenBank/DDBJ whole genome shotgun (WGS) entry which is preliminary data.</text>
</comment>
<keyword evidence="2" id="KW-0812">Transmembrane</keyword>
<reference evidence="3 4" key="1">
    <citation type="submission" date="2018-10" db="EMBL/GenBank/DDBJ databases">
        <title>Sequencing the genomes of 1000 actinobacteria strains.</title>
        <authorList>
            <person name="Klenk H.-P."/>
        </authorList>
    </citation>
    <scope>NUCLEOTIDE SEQUENCE [LARGE SCALE GENOMIC DNA]</scope>
    <source>
        <strain evidence="3 4">DSM 45175</strain>
    </source>
</reference>
<dbReference type="EMBL" id="RBKT01000001">
    <property type="protein sequence ID" value="RKR88822.1"/>
    <property type="molecule type" value="Genomic_DNA"/>
</dbReference>
<dbReference type="AlphaFoldDB" id="A0A495JKG3"/>
<protein>
    <submittedName>
        <fullName evidence="3">Uncharacterized protein</fullName>
    </submittedName>
</protein>
<keyword evidence="2" id="KW-0472">Membrane</keyword>
<dbReference type="Proteomes" id="UP000277671">
    <property type="component" value="Unassembled WGS sequence"/>
</dbReference>
<name>A0A495JKG3_9ACTN</name>
<evidence type="ECO:0000313" key="4">
    <source>
        <dbReference type="Proteomes" id="UP000277671"/>
    </source>
</evidence>
<feature type="compositionally biased region" description="Low complexity" evidence="1">
    <location>
        <begin position="1"/>
        <end position="19"/>
    </location>
</feature>
<gene>
    <name evidence="3" type="ORF">BDK92_3153</name>
</gene>
<feature type="region of interest" description="Disordered" evidence="1">
    <location>
        <begin position="1"/>
        <end position="23"/>
    </location>
</feature>
<evidence type="ECO:0000256" key="2">
    <source>
        <dbReference type="SAM" id="Phobius"/>
    </source>
</evidence>
<sequence>MAVVTTDAAPPSTPASRTAQEPPARKRRRWLLVGVAGWAVLLLLVAYVSVRTDAPTVPEQRDVVAAMPVVNRALGRLLSGAGPDAVAEIGGQKLEPGCRISPMRDGFNLVGTLTLRTAEADAPALLDRIAERLPAEYHARVRHRPESGTHTLRADGGEFVLISGGVTDPGVIELTAETGCRPGSDTQFVDTLMGIVLDDEAVRVLTALGLPAPEFADDRPTLYCPSGGHASTTRVTVPGTPTAPLGTTLRPVAGPASTVVTDEPDLYAYRTASLSVVVTLTETGTRVSTTTPCP</sequence>
<evidence type="ECO:0000256" key="1">
    <source>
        <dbReference type="SAM" id="MobiDB-lite"/>
    </source>
</evidence>
<keyword evidence="2" id="KW-1133">Transmembrane helix</keyword>
<keyword evidence="4" id="KW-1185">Reference proteome</keyword>